<sequence length="486" mass="53501">MIPVVDPASIAGEHYDIIVVGTGFGSAFFLLGLLADLGEKTRVLVVERGGVNDHAWQFSNGRNSPIPDDATYSSTSEKPWNFTIGFGGGTNCWFAQTPRMQPSDFRMQSLYGFGDDWPISYDDLERHYCRAEEAMAISGDPAMAQVLPRSMPFPQPPHNMSSVDRMMQAAQPDRHFVMPTARARVATDTRPACCASLRCQICPADAKFTALNSMRDMFSHPAITLVVNTRALRFEETNGTVRRLVVYHKERETSVSGDLFVLGANAIHSPAILQASDMDDRLTGKGLHEAFGAELEVYLDGLDNFDGSTITTGLNYSMADGPFRSSHSGALIYFENRWKYGLRREPGRWRQSLPIMLAVEDTLDDRNYVALGEDGEPVVHFHGISEYAKDGMQAAIDMLPKVLDPLPVERIRFHAYRSTESHLQGTLRMGSNPATSVVDASLIHHRYRNLVVVGSSTFATCSTANPSLTVAALSLRAASRLSGRSA</sequence>
<reference evidence="1" key="1">
    <citation type="submission" date="2022-11" db="EMBL/GenBank/DDBJ databases">
        <title>beta-Carotene-producing bacterium, Jeongeuplla avenae sp. nov., alleviates the salt stress of Arabidopsis seedlings.</title>
        <authorList>
            <person name="Jiang L."/>
            <person name="Lee J."/>
        </authorList>
    </citation>
    <scope>NUCLEOTIDE SEQUENCE</scope>
    <source>
        <strain evidence="1">DY_R2A_6</strain>
    </source>
</reference>
<evidence type="ECO:0000313" key="2">
    <source>
        <dbReference type="Proteomes" id="UP001163223"/>
    </source>
</evidence>
<dbReference type="Proteomes" id="UP001163223">
    <property type="component" value="Chromosome"/>
</dbReference>
<protein>
    <submittedName>
        <fullName evidence="1">GMC family oxidoreductase</fullName>
    </submittedName>
</protein>
<organism evidence="1 2">
    <name type="scientific">Antarcticirhabdus aurantiaca</name>
    <dbReference type="NCBI Taxonomy" id="2606717"/>
    <lineage>
        <taxon>Bacteria</taxon>
        <taxon>Pseudomonadati</taxon>
        <taxon>Pseudomonadota</taxon>
        <taxon>Alphaproteobacteria</taxon>
        <taxon>Hyphomicrobiales</taxon>
        <taxon>Aurantimonadaceae</taxon>
        <taxon>Antarcticirhabdus</taxon>
    </lineage>
</organism>
<proteinExistence type="predicted"/>
<evidence type="ECO:0000313" key="1">
    <source>
        <dbReference type="EMBL" id="WAJ27054.1"/>
    </source>
</evidence>
<gene>
    <name evidence="1" type="ORF">OXU80_19630</name>
</gene>
<accession>A0ACD4NJS1</accession>
<name>A0ACD4NJS1_9HYPH</name>
<keyword evidence="2" id="KW-1185">Reference proteome</keyword>
<dbReference type="EMBL" id="CP113520">
    <property type="protein sequence ID" value="WAJ27054.1"/>
    <property type="molecule type" value="Genomic_DNA"/>
</dbReference>